<reference evidence="1 2" key="1">
    <citation type="submission" date="2015-10" db="EMBL/GenBank/DDBJ databases">
        <title>Draft genome sequence of Thermococcus celericrescens strain DSM 17994.</title>
        <authorList>
            <person name="Hong S.-J."/>
            <person name="Park C.-E."/>
            <person name="Shin J.-H."/>
        </authorList>
    </citation>
    <scope>NUCLEOTIDE SEQUENCE [LARGE SCALE GENOMIC DNA]</scope>
    <source>
        <strain evidence="1 2">DSM 17994</strain>
    </source>
</reference>
<evidence type="ECO:0000313" key="1">
    <source>
        <dbReference type="EMBL" id="KUH33938.1"/>
    </source>
</evidence>
<dbReference type="Proteomes" id="UP000053462">
    <property type="component" value="Unassembled WGS sequence"/>
</dbReference>
<organism evidence="1 2">
    <name type="scientific">Thermococcus celericrescens</name>
    <dbReference type="NCBI Taxonomy" id="227598"/>
    <lineage>
        <taxon>Archaea</taxon>
        <taxon>Methanobacteriati</taxon>
        <taxon>Methanobacteriota</taxon>
        <taxon>Thermococci</taxon>
        <taxon>Thermococcales</taxon>
        <taxon>Thermococcaceae</taxon>
        <taxon>Thermococcus</taxon>
    </lineage>
</organism>
<keyword evidence="2" id="KW-1185">Reference proteome</keyword>
<proteinExistence type="predicted"/>
<dbReference type="STRING" id="227598.APY94_04200"/>
<dbReference type="EMBL" id="LLYW01000013">
    <property type="protein sequence ID" value="KUH33938.1"/>
    <property type="molecule type" value="Genomic_DNA"/>
</dbReference>
<dbReference type="RefSeq" id="WP_058938446.1">
    <property type="nucleotide sequence ID" value="NZ_LLYW01000013.1"/>
</dbReference>
<evidence type="ECO:0000313" key="2">
    <source>
        <dbReference type="Proteomes" id="UP000053462"/>
    </source>
</evidence>
<sequence length="101" mass="11179">MLSFKTVDLEDFTLVHFETDGHVSPEELKSLKPPTVKGSRGVVLSGRGPIWLYAFLVHWYHPTLWVATYDPRLGGAVVVEVHGGNVKVGDVVPLNVDELLE</sequence>
<evidence type="ECO:0008006" key="3">
    <source>
        <dbReference type="Google" id="ProtNLM"/>
    </source>
</evidence>
<dbReference type="NCBIfam" id="TIGR02579">
    <property type="entry name" value="cas_csx3"/>
    <property type="match status" value="1"/>
</dbReference>
<name>A0A100XYM4_9EURY</name>
<accession>A0A100XYM4</accession>
<dbReference type="AlphaFoldDB" id="A0A100XYM4"/>
<dbReference type="InterPro" id="IPR013409">
    <property type="entry name" value="CRISPR-assoc_prot_Crn3/Csx3"/>
</dbReference>
<protein>
    <recommendedName>
        <fullName evidence="3">CRISPR-associated protein Csx3</fullName>
    </recommendedName>
</protein>
<dbReference type="OrthoDB" id="146007at2157"/>
<gene>
    <name evidence="1" type="ORF">APY94_04200</name>
</gene>
<dbReference type="Pfam" id="PF09620">
    <property type="entry name" value="Cas_csx3"/>
    <property type="match status" value="1"/>
</dbReference>
<comment type="caution">
    <text evidence="1">The sequence shown here is derived from an EMBL/GenBank/DDBJ whole genome shotgun (WGS) entry which is preliminary data.</text>
</comment>